<protein>
    <submittedName>
        <fullName evidence="3">Uncharacterized protein</fullName>
    </submittedName>
</protein>
<gene>
    <name evidence="3" type="ORF">AUCHE_02_00320</name>
</gene>
<keyword evidence="2" id="KW-0472">Membrane</keyword>
<dbReference type="EMBL" id="BAGZ01000002">
    <property type="protein sequence ID" value="GAB76672.1"/>
    <property type="molecule type" value="Genomic_DNA"/>
</dbReference>
<accession>K6W4E2</accession>
<feature type="transmembrane region" description="Helical" evidence="2">
    <location>
        <begin position="179"/>
        <end position="201"/>
    </location>
</feature>
<proteinExistence type="predicted"/>
<name>K6W4E2_9MICO</name>
<keyword evidence="2" id="KW-1133">Transmembrane helix</keyword>
<dbReference type="AlphaFoldDB" id="K6W4E2"/>
<keyword evidence="4" id="KW-1185">Reference proteome</keyword>
<keyword evidence="2" id="KW-0812">Transmembrane</keyword>
<comment type="caution">
    <text evidence="3">The sequence shown here is derived from an EMBL/GenBank/DDBJ whole genome shotgun (WGS) entry which is preliminary data.</text>
</comment>
<evidence type="ECO:0000313" key="3">
    <source>
        <dbReference type="EMBL" id="GAB76672.1"/>
    </source>
</evidence>
<dbReference type="OrthoDB" id="9950545at2"/>
<evidence type="ECO:0000256" key="2">
    <source>
        <dbReference type="SAM" id="Phobius"/>
    </source>
</evidence>
<reference evidence="3 4" key="1">
    <citation type="submission" date="2012-08" db="EMBL/GenBank/DDBJ databases">
        <title>Whole genome shotgun sequence of Austwickia chelonae NBRC 105200.</title>
        <authorList>
            <person name="Yoshida I."/>
            <person name="Hosoyama A."/>
            <person name="Tsuchikane K."/>
            <person name="Katsumata H."/>
            <person name="Ando Y."/>
            <person name="Ohji S."/>
            <person name="Hamada M."/>
            <person name="Tamura T."/>
            <person name="Yamazoe A."/>
            <person name="Yamazaki S."/>
            <person name="Fujita N."/>
        </authorList>
    </citation>
    <scope>NUCLEOTIDE SEQUENCE [LARGE SCALE GENOMIC DNA]</scope>
    <source>
        <strain evidence="3 4">NBRC 105200</strain>
    </source>
</reference>
<dbReference type="STRING" id="100225.SAMN05421595_1805"/>
<organism evidence="3 4">
    <name type="scientific">Austwickia chelonae NBRC 105200</name>
    <dbReference type="NCBI Taxonomy" id="1184607"/>
    <lineage>
        <taxon>Bacteria</taxon>
        <taxon>Bacillati</taxon>
        <taxon>Actinomycetota</taxon>
        <taxon>Actinomycetes</taxon>
        <taxon>Micrococcales</taxon>
        <taxon>Dermatophilaceae</taxon>
        <taxon>Austwickia</taxon>
    </lineage>
</organism>
<evidence type="ECO:0000256" key="1">
    <source>
        <dbReference type="SAM" id="MobiDB-lite"/>
    </source>
</evidence>
<evidence type="ECO:0000313" key="4">
    <source>
        <dbReference type="Proteomes" id="UP000008495"/>
    </source>
</evidence>
<dbReference type="RefSeq" id="WP_006501423.1">
    <property type="nucleotide sequence ID" value="NZ_BAGZ01000002.1"/>
</dbReference>
<dbReference type="Proteomes" id="UP000008495">
    <property type="component" value="Unassembled WGS sequence"/>
</dbReference>
<feature type="region of interest" description="Disordered" evidence="1">
    <location>
        <begin position="205"/>
        <end position="335"/>
    </location>
</feature>
<sequence length="335" mass="34807">MPAALQRRLPEVLTFAALAVGALLLVVGLIFSITIGPSGRVEVTAHIGEPGVVVVGKDAIRASSVPVKIKVTGKGEGDLTLVRMLDEDARAAAEPARHTVIDGVDFLPRGLSIVERNGGQLGKLLNTDTFMADPTTAREVDLEVTPNALPQAALIFAGPPGEPRSQTLDVTMTWSNAAWFWQAAAVTVIGGALLAFGGLRLRKSWPLTGRRPLPGRGGRSGRGPAAPSRAGRGRELLRGKVPGRGGPSTSRMPAADEDTVADTDLYVDPKKPFPRPTPPAARGAGAPPPGRGAGMKKALAGKNPFAGKLKKKGDARKDGPGKGSGPDSPRRGRRS</sequence>
<feature type="transmembrane region" description="Helical" evidence="2">
    <location>
        <begin position="12"/>
        <end position="35"/>
    </location>
</feature>